<dbReference type="Proteomes" id="UP001523369">
    <property type="component" value="Unassembled WGS sequence"/>
</dbReference>
<dbReference type="InterPro" id="IPR050556">
    <property type="entry name" value="Type_II_TA_system_RNase"/>
</dbReference>
<evidence type="ECO:0000256" key="1">
    <source>
        <dbReference type="ARBA" id="ARBA00001946"/>
    </source>
</evidence>
<evidence type="ECO:0000256" key="2">
    <source>
        <dbReference type="ARBA" id="ARBA00022649"/>
    </source>
</evidence>
<accession>A0ABT1E1B7</accession>
<evidence type="ECO:0000256" key="6">
    <source>
        <dbReference type="ARBA" id="ARBA00022842"/>
    </source>
</evidence>
<dbReference type="InterPro" id="IPR002716">
    <property type="entry name" value="PIN_dom"/>
</dbReference>
<dbReference type="InterPro" id="IPR022907">
    <property type="entry name" value="VapC_family"/>
</dbReference>
<dbReference type="PANTHER" id="PTHR33653">
    <property type="entry name" value="RIBONUCLEASE VAPC2"/>
    <property type="match status" value="1"/>
</dbReference>
<proteinExistence type="inferred from homology"/>
<dbReference type="PANTHER" id="PTHR33653:SF1">
    <property type="entry name" value="RIBONUCLEASE VAPC2"/>
    <property type="match status" value="1"/>
</dbReference>
<organism evidence="10 11">
    <name type="scientific">Paractinoplanes aksuensis</name>
    <dbReference type="NCBI Taxonomy" id="2939490"/>
    <lineage>
        <taxon>Bacteria</taxon>
        <taxon>Bacillati</taxon>
        <taxon>Actinomycetota</taxon>
        <taxon>Actinomycetes</taxon>
        <taxon>Micromonosporales</taxon>
        <taxon>Micromonosporaceae</taxon>
        <taxon>Paractinoplanes</taxon>
    </lineage>
</organism>
<dbReference type="EC" id="3.1.-.-" evidence="8"/>
<evidence type="ECO:0000256" key="7">
    <source>
        <dbReference type="ARBA" id="ARBA00038093"/>
    </source>
</evidence>
<comment type="similarity">
    <text evidence="7 8">Belongs to the PINc/VapC protein family.</text>
</comment>
<evidence type="ECO:0000313" key="11">
    <source>
        <dbReference type="Proteomes" id="UP001523369"/>
    </source>
</evidence>
<keyword evidence="11" id="KW-1185">Reference proteome</keyword>
<evidence type="ECO:0000256" key="5">
    <source>
        <dbReference type="ARBA" id="ARBA00022801"/>
    </source>
</evidence>
<evidence type="ECO:0000256" key="8">
    <source>
        <dbReference type="HAMAP-Rule" id="MF_00265"/>
    </source>
</evidence>
<keyword evidence="5 8" id="KW-0378">Hydrolase</keyword>
<dbReference type="Gene3D" id="3.40.50.1010">
    <property type="entry name" value="5'-nuclease"/>
    <property type="match status" value="1"/>
</dbReference>
<comment type="cofactor">
    <cofactor evidence="1 8">
        <name>Mg(2+)</name>
        <dbReference type="ChEBI" id="CHEBI:18420"/>
    </cofactor>
</comment>
<keyword evidence="4 8" id="KW-0479">Metal-binding</keyword>
<gene>
    <name evidence="8" type="primary">vapC</name>
    <name evidence="10" type="ORF">M1L60_40770</name>
</gene>
<sequence>MKYLVDASALTRILRRQADPAWGDFEERGLLSIAEPVLVEALKIAQTKDYAGLERTIQANYVPVVVPDRLWDQVAVIRRTLAGRSAHHGPSVADLVIAAMAIRLQLTVLHEDADFETVARFVPELKQRRLGHGPPTQKAMSTVDG</sequence>
<keyword evidence="8" id="KW-0800">Toxin</keyword>
<evidence type="ECO:0000256" key="4">
    <source>
        <dbReference type="ARBA" id="ARBA00022723"/>
    </source>
</evidence>
<evidence type="ECO:0000259" key="9">
    <source>
        <dbReference type="Pfam" id="PF01850"/>
    </source>
</evidence>
<dbReference type="SUPFAM" id="SSF88723">
    <property type="entry name" value="PIN domain-like"/>
    <property type="match status" value="1"/>
</dbReference>
<dbReference type="InterPro" id="IPR029060">
    <property type="entry name" value="PIN-like_dom_sf"/>
</dbReference>
<dbReference type="HAMAP" id="MF_00265">
    <property type="entry name" value="VapC_Nob1"/>
    <property type="match status" value="1"/>
</dbReference>
<protein>
    <recommendedName>
        <fullName evidence="8">Ribonuclease VapC</fullName>
        <shortName evidence="8">RNase VapC</shortName>
        <ecNumber evidence="8">3.1.-.-</ecNumber>
    </recommendedName>
    <alternativeName>
        <fullName evidence="8">Toxin VapC</fullName>
    </alternativeName>
</protein>
<feature type="binding site" evidence="8">
    <location>
        <position position="6"/>
    </location>
    <ligand>
        <name>Mg(2+)</name>
        <dbReference type="ChEBI" id="CHEBI:18420"/>
    </ligand>
</feature>
<keyword evidence="2 8" id="KW-1277">Toxin-antitoxin system</keyword>
<feature type="binding site" evidence="8">
    <location>
        <position position="94"/>
    </location>
    <ligand>
        <name>Mg(2+)</name>
        <dbReference type="ChEBI" id="CHEBI:18420"/>
    </ligand>
</feature>
<evidence type="ECO:0000313" key="10">
    <source>
        <dbReference type="EMBL" id="MCO8276931.1"/>
    </source>
</evidence>
<feature type="domain" description="PIN" evidence="9">
    <location>
        <begin position="3"/>
        <end position="120"/>
    </location>
</feature>
<name>A0ABT1E1B7_9ACTN</name>
<reference evidence="10 11" key="1">
    <citation type="submission" date="2022-06" db="EMBL/GenBank/DDBJ databases">
        <title>New Species of the Genus Actinoplanes, ActinopZanes ferrugineus.</title>
        <authorList>
            <person name="Ding P."/>
        </authorList>
    </citation>
    <scope>NUCLEOTIDE SEQUENCE [LARGE SCALE GENOMIC DNA]</scope>
    <source>
        <strain evidence="10 11">TRM88003</strain>
    </source>
</reference>
<comment type="function">
    <text evidence="8">Toxic component of a toxin-antitoxin (TA) system. An RNase.</text>
</comment>
<dbReference type="RefSeq" id="WP_253242950.1">
    <property type="nucleotide sequence ID" value="NZ_JAMYJR010000052.1"/>
</dbReference>
<evidence type="ECO:0000256" key="3">
    <source>
        <dbReference type="ARBA" id="ARBA00022722"/>
    </source>
</evidence>
<dbReference type="Pfam" id="PF01850">
    <property type="entry name" value="PIN"/>
    <property type="match status" value="1"/>
</dbReference>
<keyword evidence="3 8" id="KW-0540">Nuclease</keyword>
<comment type="caution">
    <text evidence="10">The sequence shown here is derived from an EMBL/GenBank/DDBJ whole genome shotgun (WGS) entry which is preliminary data.</text>
</comment>
<dbReference type="EMBL" id="JAMYJR010000052">
    <property type="protein sequence ID" value="MCO8276931.1"/>
    <property type="molecule type" value="Genomic_DNA"/>
</dbReference>
<keyword evidence="6 8" id="KW-0460">Magnesium</keyword>